<dbReference type="GO" id="GO:0006260">
    <property type="term" value="P:DNA replication"/>
    <property type="evidence" value="ECO:0007669"/>
    <property type="project" value="TreeGrafter"/>
</dbReference>
<evidence type="ECO:0000313" key="3">
    <source>
        <dbReference type="Proteomes" id="UP000243524"/>
    </source>
</evidence>
<keyword evidence="3" id="KW-1185">Reference proteome</keyword>
<organism evidence="2 3">
    <name type="scientific">Halalkalibacillus sediminis</name>
    <dbReference type="NCBI Taxonomy" id="2018042"/>
    <lineage>
        <taxon>Bacteria</taxon>
        <taxon>Bacillati</taxon>
        <taxon>Bacillota</taxon>
        <taxon>Bacilli</taxon>
        <taxon>Bacillales</taxon>
        <taxon>Bacillaceae</taxon>
        <taxon>Halalkalibacillus</taxon>
    </lineage>
</organism>
<dbReference type="PANTHER" id="PTHR30050:SF8">
    <property type="entry name" value="PRIMOSOMAL PROTEIN DNAI"/>
    <property type="match status" value="1"/>
</dbReference>
<dbReference type="Pfam" id="PF01695">
    <property type="entry name" value="IstB_IS21"/>
    <property type="match status" value="1"/>
</dbReference>
<name>A0A2I0QY43_9BACI</name>
<dbReference type="OrthoDB" id="61127at2"/>
<dbReference type="SUPFAM" id="SSF52540">
    <property type="entry name" value="P-loop containing nucleoside triphosphate hydrolases"/>
    <property type="match status" value="1"/>
</dbReference>
<dbReference type="Proteomes" id="UP000243524">
    <property type="component" value="Unassembled WGS sequence"/>
</dbReference>
<comment type="caution">
    <text evidence="2">The sequence shown here is derived from an EMBL/GenBank/DDBJ whole genome shotgun (WGS) entry which is preliminary data.</text>
</comment>
<reference evidence="2 3" key="1">
    <citation type="submission" date="2017-06" db="EMBL/GenBank/DDBJ databases">
        <title>the draft geome sequence of Illustriluteabacillus marina B3227.</title>
        <authorList>
            <person name="He R.-H."/>
            <person name="Du Z.-J."/>
        </authorList>
    </citation>
    <scope>NUCLEOTIDE SEQUENCE [LARGE SCALE GENOMIC DNA]</scope>
    <source>
        <strain evidence="2 3">B3227</strain>
    </source>
</reference>
<proteinExistence type="predicted"/>
<gene>
    <name evidence="2" type="ORF">CEY16_05800</name>
</gene>
<dbReference type="Pfam" id="PF07319">
    <property type="entry name" value="DnaI_N"/>
    <property type="match status" value="1"/>
</dbReference>
<evidence type="ECO:0000313" key="2">
    <source>
        <dbReference type="EMBL" id="PKR79252.1"/>
    </source>
</evidence>
<accession>A0A2I0QY43</accession>
<dbReference type="InterPro" id="IPR009928">
    <property type="entry name" value="DnaI_N"/>
</dbReference>
<dbReference type="EMBL" id="PJNH01000001">
    <property type="protein sequence ID" value="PKR79252.1"/>
    <property type="molecule type" value="Genomic_DNA"/>
</dbReference>
<dbReference type="InterPro" id="IPR003593">
    <property type="entry name" value="AAA+_ATPase"/>
</dbReference>
<dbReference type="AlphaFoldDB" id="A0A2I0QY43"/>
<dbReference type="NCBIfam" id="NF006505">
    <property type="entry name" value="PRK08939.1"/>
    <property type="match status" value="1"/>
</dbReference>
<dbReference type="InterPro" id="IPR027417">
    <property type="entry name" value="P-loop_NTPase"/>
</dbReference>
<sequence length="311" mass="35998">MKPIQSALKQWMRSNESFQSSLQEVKKEVLASSDVQQLLQQHPELTNEQVEKQLIKLYEYDVQSKACEKCASLDKCVNVIPGFVPHAIVENQRIRLSYHECPRKEKQIAQNEHRSLIKSLHMPKEIYEASFDKVDLTDPERKQALAQVRKFFVDSQNELPQKGLYLHGSFGVGKTYLLGALANELAQLKIDTYFIYMPEFVREIKASISDSTINEKIDRFKKASVLVLDDIGAEFLSPWFRDEVLGAILQYRMMERLPVFFTSNYDLDELKNNLARSGKGEYDELKAARIMERIRQVSQPIEVKGLNHRDL</sequence>
<protein>
    <submittedName>
        <fullName evidence="2">Primosomal protein DnaI</fullName>
    </submittedName>
</protein>
<dbReference type="InterPro" id="IPR002611">
    <property type="entry name" value="IstB_ATP-bd"/>
</dbReference>
<dbReference type="GO" id="GO:0005524">
    <property type="term" value="F:ATP binding"/>
    <property type="evidence" value="ECO:0007669"/>
    <property type="project" value="InterPro"/>
</dbReference>
<dbReference type="CDD" id="cd00009">
    <property type="entry name" value="AAA"/>
    <property type="match status" value="1"/>
</dbReference>
<feature type="domain" description="AAA+ ATPase" evidence="1">
    <location>
        <begin position="160"/>
        <end position="302"/>
    </location>
</feature>
<dbReference type="SMART" id="SM00382">
    <property type="entry name" value="AAA"/>
    <property type="match status" value="1"/>
</dbReference>
<dbReference type="RefSeq" id="WP_101330996.1">
    <property type="nucleotide sequence ID" value="NZ_PJNH01000001.1"/>
</dbReference>
<dbReference type="Gene3D" id="3.40.50.300">
    <property type="entry name" value="P-loop containing nucleotide triphosphate hydrolases"/>
    <property type="match status" value="1"/>
</dbReference>
<evidence type="ECO:0000259" key="1">
    <source>
        <dbReference type="SMART" id="SM00382"/>
    </source>
</evidence>
<dbReference type="PANTHER" id="PTHR30050">
    <property type="entry name" value="CHROMOSOMAL REPLICATION INITIATOR PROTEIN DNAA"/>
    <property type="match status" value="1"/>
</dbReference>